<dbReference type="PANTHER" id="PTHR43167">
    <property type="entry name" value="PUTATIVE (AFU_ORTHOLOGUE AFUA_6G01830)-RELATED"/>
    <property type="match status" value="1"/>
</dbReference>
<evidence type="ECO:0000313" key="4">
    <source>
        <dbReference type="EMBL" id="MFC6953393.1"/>
    </source>
</evidence>
<evidence type="ECO:0000313" key="5">
    <source>
        <dbReference type="Proteomes" id="UP001596395"/>
    </source>
</evidence>
<evidence type="ECO:0000256" key="3">
    <source>
        <dbReference type="ARBA" id="ARBA00022691"/>
    </source>
</evidence>
<dbReference type="InterPro" id="IPR029063">
    <property type="entry name" value="SAM-dependent_MTases_sf"/>
</dbReference>
<dbReference type="SUPFAM" id="SSF53335">
    <property type="entry name" value="S-adenosyl-L-methionine-dependent methyltransferases"/>
    <property type="match status" value="1"/>
</dbReference>
<comment type="caution">
    <text evidence="4">The sequence shown here is derived from an EMBL/GenBank/DDBJ whole genome shotgun (WGS) entry which is preliminary data.</text>
</comment>
<dbReference type="RefSeq" id="WP_336350353.1">
    <property type="nucleotide sequence ID" value="NZ_JAZAQL010000002.1"/>
</dbReference>
<accession>A0ABD5VEU6</accession>
<protein>
    <submittedName>
        <fullName evidence="4">O-methyltransferase</fullName>
        <ecNumber evidence="4">2.1.1.-</ecNumber>
    </submittedName>
</protein>
<organism evidence="4 5">
    <name type="scientific">Halorubellus litoreus</name>
    <dbReference type="NCBI Taxonomy" id="755308"/>
    <lineage>
        <taxon>Archaea</taxon>
        <taxon>Methanobacteriati</taxon>
        <taxon>Methanobacteriota</taxon>
        <taxon>Stenosarchaea group</taxon>
        <taxon>Halobacteria</taxon>
        <taxon>Halobacteriales</taxon>
        <taxon>Halorubellaceae</taxon>
        <taxon>Halorubellus</taxon>
    </lineage>
</organism>
<dbReference type="PROSITE" id="PS51682">
    <property type="entry name" value="SAM_OMT_I"/>
    <property type="match status" value="1"/>
</dbReference>
<dbReference type="EMBL" id="JBHSXN010000002">
    <property type="protein sequence ID" value="MFC6953393.1"/>
    <property type="molecule type" value="Genomic_DNA"/>
</dbReference>
<keyword evidence="1 4" id="KW-0489">Methyltransferase</keyword>
<keyword evidence="5" id="KW-1185">Reference proteome</keyword>
<keyword evidence="3" id="KW-0949">S-adenosyl-L-methionine</keyword>
<dbReference type="GO" id="GO:0008168">
    <property type="term" value="F:methyltransferase activity"/>
    <property type="evidence" value="ECO:0007669"/>
    <property type="project" value="UniProtKB-KW"/>
</dbReference>
<proteinExistence type="predicted"/>
<dbReference type="Gene3D" id="3.40.50.150">
    <property type="entry name" value="Vaccinia Virus protein VP39"/>
    <property type="match status" value="1"/>
</dbReference>
<dbReference type="Pfam" id="PF01596">
    <property type="entry name" value="Methyltransf_3"/>
    <property type="match status" value="1"/>
</dbReference>
<name>A0ABD5VEU6_9EURY</name>
<dbReference type="Proteomes" id="UP001596395">
    <property type="component" value="Unassembled WGS sequence"/>
</dbReference>
<gene>
    <name evidence="4" type="ORF">ACFQGB_11015</name>
</gene>
<dbReference type="CDD" id="cd02440">
    <property type="entry name" value="AdoMet_MTases"/>
    <property type="match status" value="1"/>
</dbReference>
<sequence length="220" mass="24129">MDYDDVERYVEATAPEPDALAREMDEYAAEMGFPHVGPAVGGTLRMLARMVDAERVFEFGSGFGYSAYWWAQALPDDGEVVLTEFDADELDDAREFMTRAGFDDVARYEHGDAMDAIERYDGPFDAVLIDHQKEKYAEAFHAVRDKVPPGGVVVADNALTAGIISFDDLLAHFADDGALDDASDATNGIAEYLHAVRDDDAFETIVLPLGEGIAVSYRVD</sequence>
<keyword evidence="2 4" id="KW-0808">Transferase</keyword>
<evidence type="ECO:0000256" key="2">
    <source>
        <dbReference type="ARBA" id="ARBA00022679"/>
    </source>
</evidence>
<dbReference type="EC" id="2.1.1.-" evidence="4"/>
<reference evidence="4 5" key="1">
    <citation type="journal article" date="2019" name="Int. J. Syst. Evol. Microbiol.">
        <title>The Global Catalogue of Microorganisms (GCM) 10K type strain sequencing project: providing services to taxonomists for standard genome sequencing and annotation.</title>
        <authorList>
            <consortium name="The Broad Institute Genomics Platform"/>
            <consortium name="The Broad Institute Genome Sequencing Center for Infectious Disease"/>
            <person name="Wu L."/>
            <person name="Ma J."/>
        </authorList>
    </citation>
    <scope>NUCLEOTIDE SEQUENCE [LARGE SCALE GENOMIC DNA]</scope>
    <source>
        <strain evidence="4 5">GX26</strain>
    </source>
</reference>
<dbReference type="PANTHER" id="PTHR43167:SF1">
    <property type="entry name" value="PUTATIVE (AFU_ORTHOLOGUE AFUA_6G01830)-RELATED"/>
    <property type="match status" value="1"/>
</dbReference>
<evidence type="ECO:0000256" key="1">
    <source>
        <dbReference type="ARBA" id="ARBA00022603"/>
    </source>
</evidence>
<dbReference type="InterPro" id="IPR002935">
    <property type="entry name" value="SAM_O-MeTrfase"/>
</dbReference>
<dbReference type="GO" id="GO:0032259">
    <property type="term" value="P:methylation"/>
    <property type="evidence" value="ECO:0007669"/>
    <property type="project" value="UniProtKB-KW"/>
</dbReference>
<dbReference type="AlphaFoldDB" id="A0ABD5VEU6"/>